<protein>
    <recommendedName>
        <fullName evidence="7">Phosphatidylglycerol--prolipoprotein diacylglyceryl transferase</fullName>
        <ecNumber evidence="7">2.5.1.145</ecNumber>
    </recommendedName>
</protein>
<keyword evidence="11" id="KW-1185">Reference proteome</keyword>
<dbReference type="EMBL" id="JACATZ010000001">
    <property type="protein sequence ID" value="NWJ47001.1"/>
    <property type="molecule type" value="Genomic_DNA"/>
</dbReference>
<dbReference type="PROSITE" id="PS01311">
    <property type="entry name" value="LGT"/>
    <property type="match status" value="1"/>
</dbReference>
<dbReference type="Pfam" id="PF01790">
    <property type="entry name" value="LGT"/>
    <property type="match status" value="1"/>
</dbReference>
<gene>
    <name evidence="7 9" type="primary">lgt</name>
    <name evidence="8" type="ORF">HXX08_14155</name>
    <name evidence="9" type="ORF">OZ401_004806</name>
</gene>
<evidence type="ECO:0000313" key="11">
    <source>
        <dbReference type="Proteomes" id="UP001431572"/>
    </source>
</evidence>
<comment type="subcellular location">
    <subcellularLocation>
        <location evidence="7">Cell membrane</location>
        <topology evidence="7">Multi-pass membrane protein</topology>
    </subcellularLocation>
</comment>
<keyword evidence="2 7" id="KW-1003">Cell membrane</keyword>
<dbReference type="PANTHER" id="PTHR30589:SF0">
    <property type="entry name" value="PHOSPHATIDYLGLYCEROL--PROLIPOPROTEIN DIACYLGLYCERYL TRANSFERASE"/>
    <property type="match status" value="1"/>
</dbReference>
<comment type="catalytic activity">
    <reaction evidence="7">
        <text>L-cysteinyl-[prolipoprotein] + a 1,2-diacyl-sn-glycero-3-phospho-(1'-sn-glycerol) = an S-1,2-diacyl-sn-glyceryl-L-cysteinyl-[prolipoprotein] + sn-glycerol 1-phosphate + H(+)</text>
        <dbReference type="Rhea" id="RHEA:56712"/>
        <dbReference type="Rhea" id="RHEA-COMP:14679"/>
        <dbReference type="Rhea" id="RHEA-COMP:14680"/>
        <dbReference type="ChEBI" id="CHEBI:15378"/>
        <dbReference type="ChEBI" id="CHEBI:29950"/>
        <dbReference type="ChEBI" id="CHEBI:57685"/>
        <dbReference type="ChEBI" id="CHEBI:64716"/>
        <dbReference type="ChEBI" id="CHEBI:140658"/>
        <dbReference type="EC" id="2.5.1.145"/>
    </reaction>
</comment>
<evidence type="ECO:0000256" key="5">
    <source>
        <dbReference type="ARBA" id="ARBA00022989"/>
    </source>
</evidence>
<evidence type="ECO:0000256" key="4">
    <source>
        <dbReference type="ARBA" id="ARBA00022692"/>
    </source>
</evidence>
<accession>A0A8T7M4H7</accession>
<feature type="transmembrane region" description="Helical" evidence="7">
    <location>
        <begin position="126"/>
        <end position="149"/>
    </location>
</feature>
<evidence type="ECO:0000256" key="3">
    <source>
        <dbReference type="ARBA" id="ARBA00022679"/>
    </source>
</evidence>
<keyword evidence="4 7" id="KW-0812">Transmembrane</keyword>
<dbReference type="AlphaFoldDB" id="A0A8T7M4H7"/>
<keyword evidence="6 7" id="KW-0472">Membrane</keyword>
<dbReference type="HAMAP" id="MF_01147">
    <property type="entry name" value="Lgt"/>
    <property type="match status" value="1"/>
</dbReference>
<dbReference type="GO" id="GO:0005886">
    <property type="term" value="C:plasma membrane"/>
    <property type="evidence" value="ECO:0007669"/>
    <property type="project" value="UniProtKB-SubCell"/>
</dbReference>
<feature type="transmembrane region" description="Helical" evidence="7">
    <location>
        <begin position="299"/>
        <end position="317"/>
    </location>
</feature>
<comment type="function">
    <text evidence="7">Catalyzes the transfer of the diacylglyceryl group from phosphatidylglycerol to the sulfhydryl group of the N-terminal cysteine of a prolipoprotein, the first step in the formation of mature lipoproteins.</text>
</comment>
<geneLocation type="plasmid" evidence="9 11">
    <name>unnamed1</name>
</geneLocation>
<dbReference type="EC" id="2.5.1.145" evidence="7"/>
<keyword evidence="9" id="KW-0614">Plasmid</keyword>
<feature type="transmembrane region" description="Helical" evidence="7">
    <location>
        <begin position="60"/>
        <end position="80"/>
    </location>
</feature>
<evidence type="ECO:0000256" key="2">
    <source>
        <dbReference type="ARBA" id="ARBA00022475"/>
    </source>
</evidence>
<keyword evidence="5 7" id="KW-1133">Transmembrane helix</keyword>
<dbReference type="NCBIfam" id="TIGR00544">
    <property type="entry name" value="lgt"/>
    <property type="match status" value="1"/>
</dbReference>
<comment type="similarity">
    <text evidence="1 7">Belongs to the Lgt family.</text>
</comment>
<name>A0A8T7M4H7_9CHLR</name>
<dbReference type="Proteomes" id="UP000521676">
    <property type="component" value="Unassembled WGS sequence"/>
</dbReference>
<dbReference type="GO" id="GO:0042158">
    <property type="term" value="P:lipoprotein biosynthetic process"/>
    <property type="evidence" value="ECO:0007669"/>
    <property type="project" value="UniProtKB-UniRule"/>
</dbReference>
<sequence length="331" mass="37379">MTTENKALSRLKNLAFPEIILKWYAILGIYATVLFIFLFLRLQGGNEPNLLQLGPLRFRWYGILIACGVALATLVTSYLAERRGEDANHAWRVLPVVLVSSLVGARLWFVVFTWETYSQHPDRIIAIWEGGIAIQGGVLGGLAGGLIYARLASVKAWRWADFIAPGLVLAQAIGRWGNFMNNEAYGSPINLPWGIKIPCQYRTDGHPGTVDTRCGVTGNPGVDSTFHPTFLYESLWDYGCFLILLFLSLNPRPTWFERKLGWWRRDGDLFLIYWIIYSIGRFFTESLRTDSLTFGGFRTAQVTAIAAILVCSALLFWQHRHDRKEKTGIVA</sequence>
<dbReference type="Proteomes" id="UP001431572">
    <property type="component" value="Plasmid unnamed1"/>
</dbReference>
<evidence type="ECO:0000313" key="8">
    <source>
        <dbReference type="EMBL" id="NWJ47001.1"/>
    </source>
</evidence>
<dbReference type="PANTHER" id="PTHR30589">
    <property type="entry name" value="PROLIPOPROTEIN DIACYLGLYCERYL TRANSFERASE"/>
    <property type="match status" value="1"/>
</dbReference>
<dbReference type="GO" id="GO:0008961">
    <property type="term" value="F:phosphatidylglycerol-prolipoprotein diacylglyceryl transferase activity"/>
    <property type="evidence" value="ECO:0007669"/>
    <property type="project" value="UniProtKB-UniRule"/>
</dbReference>
<dbReference type="InterPro" id="IPR001640">
    <property type="entry name" value="Lgt"/>
</dbReference>
<dbReference type="RefSeq" id="WP_341471889.1">
    <property type="nucleotide sequence ID" value="NZ_CP128401.1"/>
</dbReference>
<evidence type="ECO:0000256" key="6">
    <source>
        <dbReference type="ARBA" id="ARBA00023136"/>
    </source>
</evidence>
<evidence type="ECO:0000256" key="7">
    <source>
        <dbReference type="HAMAP-Rule" id="MF_01147"/>
    </source>
</evidence>
<feature type="transmembrane region" description="Helical" evidence="7">
    <location>
        <begin position="92"/>
        <end position="114"/>
    </location>
</feature>
<reference evidence="9" key="2">
    <citation type="journal article" date="2024" name="Nature">
        <title>Anoxygenic phototroph of the Chloroflexota uses a type I reaction centre.</title>
        <authorList>
            <person name="Tsuji J.M."/>
            <person name="Shaw N.A."/>
            <person name="Nagashima S."/>
            <person name="Venkiteswaran J.J."/>
            <person name="Schiff S.L."/>
            <person name="Watanabe T."/>
            <person name="Fukui M."/>
            <person name="Hanada S."/>
            <person name="Tank M."/>
            <person name="Neufeld J.D."/>
        </authorList>
    </citation>
    <scope>NUCLEOTIDE SEQUENCE</scope>
    <source>
        <strain evidence="9">L227-S17</strain>
        <plasmid evidence="9 11">unnamed1</plasmid>
    </source>
</reference>
<keyword evidence="3 7" id="KW-0808">Transferase</keyword>
<proteinExistence type="inferred from homology"/>
<evidence type="ECO:0000313" key="9">
    <source>
        <dbReference type="EMBL" id="WJW70004.1"/>
    </source>
</evidence>
<feature type="transmembrane region" description="Helical" evidence="7">
    <location>
        <begin position="270"/>
        <end position="287"/>
    </location>
</feature>
<keyword evidence="8" id="KW-0328">Glycosyltransferase</keyword>
<organism evidence="8 10">
    <name type="scientific">Candidatus Chlorohelix allophototropha</name>
    <dbReference type="NCBI Taxonomy" id="3003348"/>
    <lineage>
        <taxon>Bacteria</taxon>
        <taxon>Bacillati</taxon>
        <taxon>Chloroflexota</taxon>
        <taxon>Chloroflexia</taxon>
        <taxon>Candidatus Chloroheliales</taxon>
        <taxon>Candidatus Chloroheliaceae</taxon>
        <taxon>Candidatus Chlorohelix</taxon>
    </lineage>
</organism>
<feature type="transmembrane region" description="Helical" evidence="7">
    <location>
        <begin position="21"/>
        <end position="40"/>
    </location>
</feature>
<feature type="binding site" evidence="7">
    <location>
        <position position="175"/>
    </location>
    <ligand>
        <name>a 1,2-diacyl-sn-glycero-3-phospho-(1'-sn-glycerol)</name>
        <dbReference type="ChEBI" id="CHEBI:64716"/>
    </ligand>
</feature>
<comment type="pathway">
    <text evidence="7">Protein modification; lipoprotein biosynthesis (diacylglyceryl transfer).</text>
</comment>
<dbReference type="EMBL" id="CP128401">
    <property type="protein sequence ID" value="WJW70004.1"/>
    <property type="molecule type" value="Genomic_DNA"/>
</dbReference>
<reference evidence="8 10" key="1">
    <citation type="submission" date="2020-06" db="EMBL/GenBank/DDBJ databases">
        <title>Anoxygenic phototrophic Chloroflexota member uses a Type I reaction center.</title>
        <authorList>
            <person name="Tsuji J.M."/>
            <person name="Shaw N.A."/>
            <person name="Nagashima S."/>
            <person name="Venkiteswaran J."/>
            <person name="Schiff S.L."/>
            <person name="Hanada S."/>
            <person name="Tank M."/>
            <person name="Neufeld J.D."/>
        </authorList>
    </citation>
    <scope>NUCLEOTIDE SEQUENCE [LARGE SCALE GENOMIC DNA]</scope>
    <source>
        <strain evidence="8">L227-S17</strain>
    </source>
</reference>
<evidence type="ECO:0000256" key="1">
    <source>
        <dbReference type="ARBA" id="ARBA00007150"/>
    </source>
</evidence>
<evidence type="ECO:0000313" key="10">
    <source>
        <dbReference type="Proteomes" id="UP000521676"/>
    </source>
</evidence>